<reference evidence="5 6" key="1">
    <citation type="journal article" date="2012" name="J. Biotechnol.">
        <title>Genome sequence of the plant growth promoting strain Bacillus amyloliquefaciens subsp. plantarum B9601-Y2 and expression of mersacidin and other secondary metabolites.</title>
        <authorList>
            <person name="He P."/>
            <person name="Hao K."/>
            <person name="Blom J."/>
            <person name="Ruckert C."/>
            <person name="Vater J."/>
            <person name="Mao Z."/>
            <person name="Wu Y."/>
            <person name="Hou M."/>
            <person name="He P."/>
            <person name="He Y."/>
            <person name="Borriss R."/>
        </authorList>
    </citation>
    <scope>NUCLEOTIDE SEQUENCE [LARGE SCALE GENOMIC DNA]</scope>
    <source>
        <strain evidence="5">Y2</strain>
    </source>
</reference>
<dbReference type="PROSITE" id="PS50932">
    <property type="entry name" value="HTH_LACI_2"/>
    <property type="match status" value="1"/>
</dbReference>
<dbReference type="InterPro" id="IPR028082">
    <property type="entry name" value="Peripla_BP_I"/>
</dbReference>
<gene>
    <name evidence="5" type="primary">ykvZ</name>
    <name evidence="5" type="ORF">MUS_1470</name>
</gene>
<dbReference type="Gene3D" id="3.40.50.2300">
    <property type="match status" value="2"/>
</dbReference>
<dbReference type="GO" id="GO:0000976">
    <property type="term" value="F:transcription cis-regulatory region binding"/>
    <property type="evidence" value="ECO:0007669"/>
    <property type="project" value="TreeGrafter"/>
</dbReference>
<dbReference type="PANTHER" id="PTHR30146:SF105">
    <property type="entry name" value="CATABOLITE CONTROL PROTEIN B"/>
    <property type="match status" value="1"/>
</dbReference>
<evidence type="ECO:0000256" key="2">
    <source>
        <dbReference type="ARBA" id="ARBA00023125"/>
    </source>
</evidence>
<dbReference type="KEGG" id="bqy:MUS_1470"/>
<dbReference type="SUPFAM" id="SSF53822">
    <property type="entry name" value="Periplasmic binding protein-like I"/>
    <property type="match status" value="1"/>
</dbReference>
<keyword evidence="3" id="KW-0804">Transcription</keyword>
<dbReference type="InterPro" id="IPR000843">
    <property type="entry name" value="HTH_LacI"/>
</dbReference>
<proteinExistence type="predicted"/>
<sequence>MKRIPDQGKKERGDAMATIRDIAGAAGVSVTTVSRVLNDHPYVSKDKRERVKKAMQSLGYTRNIHAVHLSKGFSDMIGVVLPSVNLPYFADLVAGIAEAAEASGVHLSLYQTDYQEQKERFALSQLQERQVDGLIICSKAIPDEHLLTVKEPLILCQYTDAAGLSSISNPHREAFRHGLDYLIEKGHRKIAISLARKKGKNSQVRIAAYKEALKKIGQPYREELVVEKALTLLDGKALFHRWKSWDDKPTALFAANDQVSAGLYLEAKANGTRIPEELAILSIDNHDISKMLGISTIDIQTKEMGKQAFHMLENRISGGPPARKVLDYRLIERSTV</sequence>
<dbReference type="HOGENOM" id="CLU_037628_6_0_9"/>
<dbReference type="PATRIC" id="fig|1126211.3.peg.1398"/>
<accession>I2C4A9</accession>
<dbReference type="Pfam" id="PF00356">
    <property type="entry name" value="LacI"/>
    <property type="match status" value="1"/>
</dbReference>
<dbReference type="InterPro" id="IPR010982">
    <property type="entry name" value="Lambda_DNA-bd_dom_sf"/>
</dbReference>
<dbReference type="SUPFAM" id="SSF47413">
    <property type="entry name" value="lambda repressor-like DNA-binding domains"/>
    <property type="match status" value="1"/>
</dbReference>
<protein>
    <submittedName>
        <fullName evidence="5">Putative HTH-type transcriptional regulator</fullName>
    </submittedName>
</protein>
<dbReference type="GO" id="GO:0003700">
    <property type="term" value="F:DNA-binding transcription factor activity"/>
    <property type="evidence" value="ECO:0007669"/>
    <property type="project" value="TreeGrafter"/>
</dbReference>
<dbReference type="PROSITE" id="PS00356">
    <property type="entry name" value="HTH_LACI_1"/>
    <property type="match status" value="1"/>
</dbReference>
<dbReference type="EMBL" id="CP003332">
    <property type="protein sequence ID" value="AFJ61483.1"/>
    <property type="molecule type" value="Genomic_DNA"/>
</dbReference>
<dbReference type="SMART" id="SM00354">
    <property type="entry name" value="HTH_LACI"/>
    <property type="match status" value="1"/>
</dbReference>
<dbReference type="InterPro" id="IPR001761">
    <property type="entry name" value="Peripla_BP/Lac1_sug-bd_dom"/>
</dbReference>
<keyword evidence="1" id="KW-0805">Transcription regulation</keyword>
<keyword evidence="2" id="KW-0238">DNA-binding</keyword>
<evidence type="ECO:0000256" key="1">
    <source>
        <dbReference type="ARBA" id="ARBA00023015"/>
    </source>
</evidence>
<evidence type="ECO:0000256" key="3">
    <source>
        <dbReference type="ARBA" id="ARBA00023163"/>
    </source>
</evidence>
<feature type="domain" description="HTH lacI-type" evidence="4">
    <location>
        <begin position="17"/>
        <end position="71"/>
    </location>
</feature>
<dbReference type="AlphaFoldDB" id="I2C4A9"/>
<dbReference type="PRINTS" id="PR00036">
    <property type="entry name" value="HTHLACI"/>
</dbReference>
<dbReference type="Pfam" id="PF00532">
    <property type="entry name" value="Peripla_BP_1"/>
    <property type="match status" value="1"/>
</dbReference>
<dbReference type="Proteomes" id="UP000002878">
    <property type="component" value="Chromosome"/>
</dbReference>
<dbReference type="Gene3D" id="1.10.260.40">
    <property type="entry name" value="lambda repressor-like DNA-binding domains"/>
    <property type="match status" value="1"/>
</dbReference>
<name>I2C4A9_BACAY</name>
<evidence type="ECO:0000313" key="6">
    <source>
        <dbReference type="Proteomes" id="UP000002878"/>
    </source>
</evidence>
<dbReference type="PANTHER" id="PTHR30146">
    <property type="entry name" value="LACI-RELATED TRANSCRIPTIONAL REPRESSOR"/>
    <property type="match status" value="1"/>
</dbReference>
<evidence type="ECO:0000313" key="5">
    <source>
        <dbReference type="EMBL" id="AFJ61483.1"/>
    </source>
</evidence>
<evidence type="ECO:0000259" key="4">
    <source>
        <dbReference type="PROSITE" id="PS50932"/>
    </source>
</evidence>
<dbReference type="CDD" id="cd06286">
    <property type="entry name" value="PBP1_CcpB-like"/>
    <property type="match status" value="1"/>
</dbReference>
<organism evidence="5 6">
    <name type="scientific">Bacillus amyloliquefaciens (strain Y2)</name>
    <name type="common">Bacillus amyloliquefaciens subsp. plantarum (strain B9601-Y2)</name>
    <dbReference type="NCBI Taxonomy" id="1155777"/>
    <lineage>
        <taxon>Bacteria</taxon>
        <taxon>Bacillati</taxon>
        <taxon>Bacillota</taxon>
        <taxon>Bacilli</taxon>
        <taxon>Bacillales</taxon>
        <taxon>Bacillaceae</taxon>
        <taxon>Bacillus</taxon>
        <taxon>Bacillus amyloliquefaciens group</taxon>
    </lineage>
</organism>
<dbReference type="CDD" id="cd01392">
    <property type="entry name" value="HTH_LacI"/>
    <property type="match status" value="1"/>
</dbReference>